<evidence type="ECO:0000313" key="8">
    <source>
        <dbReference type="Proteomes" id="UP000241808"/>
    </source>
</evidence>
<dbReference type="OrthoDB" id="9807053at2"/>
<dbReference type="Pfam" id="PF01810">
    <property type="entry name" value="LysE"/>
    <property type="match status" value="1"/>
</dbReference>
<dbReference type="PIRSF" id="PIRSF006324">
    <property type="entry name" value="LeuE"/>
    <property type="match status" value="1"/>
</dbReference>
<evidence type="ECO:0000256" key="5">
    <source>
        <dbReference type="ARBA" id="ARBA00023136"/>
    </source>
</evidence>
<evidence type="ECO:0000256" key="4">
    <source>
        <dbReference type="ARBA" id="ARBA00022989"/>
    </source>
</evidence>
<keyword evidence="8" id="KW-1185">Reference proteome</keyword>
<dbReference type="GO" id="GO:0015171">
    <property type="term" value="F:amino acid transmembrane transporter activity"/>
    <property type="evidence" value="ECO:0007669"/>
    <property type="project" value="TreeGrafter"/>
</dbReference>
<proteinExistence type="predicted"/>
<organism evidence="7 8">
    <name type="scientific">Phreatobacter oligotrophus</name>
    <dbReference type="NCBI Taxonomy" id="1122261"/>
    <lineage>
        <taxon>Bacteria</taxon>
        <taxon>Pseudomonadati</taxon>
        <taxon>Pseudomonadota</taxon>
        <taxon>Alphaproteobacteria</taxon>
        <taxon>Hyphomicrobiales</taxon>
        <taxon>Phreatobacteraceae</taxon>
        <taxon>Phreatobacter</taxon>
    </lineage>
</organism>
<comment type="caution">
    <text evidence="7">The sequence shown here is derived from an EMBL/GenBank/DDBJ whole genome shotgun (WGS) entry which is preliminary data.</text>
</comment>
<evidence type="ECO:0000313" key="7">
    <source>
        <dbReference type="EMBL" id="PTM53532.1"/>
    </source>
</evidence>
<comment type="subcellular location">
    <subcellularLocation>
        <location evidence="1">Cell membrane</location>
        <topology evidence="1">Multi-pass membrane protein</topology>
    </subcellularLocation>
</comment>
<evidence type="ECO:0000256" key="1">
    <source>
        <dbReference type="ARBA" id="ARBA00004651"/>
    </source>
</evidence>
<feature type="transmembrane region" description="Helical" evidence="6">
    <location>
        <begin position="113"/>
        <end position="135"/>
    </location>
</feature>
<accession>A0A2T4Z1E6</accession>
<sequence length="208" mass="21200">MFGIHDLWLFVLAGLLLNITPGPDMALVMARSMRDGARAGAVAALGVGAGAFVHIAAAAIGLSLIIAQSALAFAIVKWLGVAYLVVTGLRLLLARPSLAEAAAAAPPASLGAVFAQGFLTNALNPKVALFFLAFLPQFIDPAASDKALAFVVLGLVFNVNGTLVNLAVALAAARLAALSSFAVIRSRLDKVLGALFVGLGARLAFTNP</sequence>
<protein>
    <submittedName>
        <fullName evidence="7">Threonine/homoserine/homoserine lactone efflux protein</fullName>
    </submittedName>
</protein>
<dbReference type="RefSeq" id="WP_108178303.1">
    <property type="nucleotide sequence ID" value="NZ_PZZL01000006.1"/>
</dbReference>
<dbReference type="InterPro" id="IPR001123">
    <property type="entry name" value="LeuE-type"/>
</dbReference>
<feature type="transmembrane region" description="Helical" evidence="6">
    <location>
        <begin position="147"/>
        <end position="176"/>
    </location>
</feature>
<feature type="transmembrane region" description="Helical" evidence="6">
    <location>
        <begin position="74"/>
        <end position="93"/>
    </location>
</feature>
<dbReference type="PANTHER" id="PTHR30086">
    <property type="entry name" value="ARGININE EXPORTER PROTEIN ARGO"/>
    <property type="match status" value="1"/>
</dbReference>
<dbReference type="Proteomes" id="UP000241808">
    <property type="component" value="Unassembled WGS sequence"/>
</dbReference>
<reference evidence="7 8" key="1">
    <citation type="submission" date="2018-04" db="EMBL/GenBank/DDBJ databases">
        <title>Genomic Encyclopedia of Archaeal and Bacterial Type Strains, Phase II (KMG-II): from individual species to whole genera.</title>
        <authorList>
            <person name="Goeker M."/>
        </authorList>
    </citation>
    <scope>NUCLEOTIDE SEQUENCE [LARGE SCALE GENOMIC DNA]</scope>
    <source>
        <strain evidence="7 8">DSM 25521</strain>
    </source>
</reference>
<evidence type="ECO:0000256" key="3">
    <source>
        <dbReference type="ARBA" id="ARBA00022692"/>
    </source>
</evidence>
<evidence type="ECO:0000256" key="2">
    <source>
        <dbReference type="ARBA" id="ARBA00022475"/>
    </source>
</evidence>
<feature type="transmembrane region" description="Helical" evidence="6">
    <location>
        <begin position="42"/>
        <end position="67"/>
    </location>
</feature>
<dbReference type="GO" id="GO:0005886">
    <property type="term" value="C:plasma membrane"/>
    <property type="evidence" value="ECO:0007669"/>
    <property type="project" value="UniProtKB-SubCell"/>
</dbReference>
<gene>
    <name evidence="7" type="ORF">C8P69_106186</name>
</gene>
<dbReference type="PANTHER" id="PTHR30086:SF20">
    <property type="entry name" value="ARGININE EXPORTER PROTEIN ARGO-RELATED"/>
    <property type="match status" value="1"/>
</dbReference>
<name>A0A2T4Z1E6_9HYPH</name>
<keyword evidence="3 6" id="KW-0812">Transmembrane</keyword>
<evidence type="ECO:0000256" key="6">
    <source>
        <dbReference type="SAM" id="Phobius"/>
    </source>
</evidence>
<keyword evidence="2" id="KW-1003">Cell membrane</keyword>
<keyword evidence="5 6" id="KW-0472">Membrane</keyword>
<dbReference type="AlphaFoldDB" id="A0A2T4Z1E6"/>
<dbReference type="EMBL" id="PZZL01000006">
    <property type="protein sequence ID" value="PTM53532.1"/>
    <property type="molecule type" value="Genomic_DNA"/>
</dbReference>
<keyword evidence="4 6" id="KW-1133">Transmembrane helix</keyword>